<organism evidence="1 2">
    <name type="scientific">Ramlibacter ginsenosidimutans</name>
    <dbReference type="NCBI Taxonomy" id="502333"/>
    <lineage>
        <taxon>Bacteria</taxon>
        <taxon>Pseudomonadati</taxon>
        <taxon>Pseudomonadota</taxon>
        <taxon>Betaproteobacteria</taxon>
        <taxon>Burkholderiales</taxon>
        <taxon>Comamonadaceae</taxon>
        <taxon>Ramlibacter</taxon>
    </lineage>
</organism>
<reference evidence="1" key="1">
    <citation type="journal article" date="2012" name="J. Microbiol. Biotechnol.">
        <title>Ramlibacter ginsenosidimutans sp. nov., with ginsenoside-converting activity.</title>
        <authorList>
            <person name="Wang L."/>
            <person name="An D.S."/>
            <person name="Kim S.G."/>
            <person name="Jin F.X."/>
            <person name="Kim S.C."/>
            <person name="Lee S.T."/>
            <person name="Im W.T."/>
        </authorList>
    </citation>
    <scope>NUCLEOTIDE SEQUENCE</scope>
    <source>
        <strain evidence="1">KACC 17527</strain>
    </source>
</reference>
<reference evidence="1" key="2">
    <citation type="submission" date="2021-01" db="EMBL/GenBank/DDBJ databases">
        <authorList>
            <person name="Kang M."/>
        </authorList>
    </citation>
    <scope>NUCLEOTIDE SEQUENCE</scope>
    <source>
        <strain evidence="1">KACC 17527</strain>
    </source>
</reference>
<gene>
    <name evidence="1" type="ORF">JJB11_03825</name>
</gene>
<keyword evidence="2" id="KW-1185">Reference proteome</keyword>
<dbReference type="RefSeq" id="WP_201166561.1">
    <property type="nucleotide sequence ID" value="NZ_JAEPWM010000001.1"/>
</dbReference>
<proteinExistence type="predicted"/>
<name>A0A934WL53_9BURK</name>
<comment type="caution">
    <text evidence="1">The sequence shown here is derived from an EMBL/GenBank/DDBJ whole genome shotgun (WGS) entry which is preliminary data.</text>
</comment>
<dbReference type="EMBL" id="JAEPWM010000001">
    <property type="protein sequence ID" value="MBK6005211.1"/>
    <property type="molecule type" value="Genomic_DNA"/>
</dbReference>
<dbReference type="AlphaFoldDB" id="A0A934WL53"/>
<protein>
    <submittedName>
        <fullName evidence="1">Uncharacterized protein</fullName>
    </submittedName>
</protein>
<evidence type="ECO:0000313" key="2">
    <source>
        <dbReference type="Proteomes" id="UP000630528"/>
    </source>
</evidence>
<accession>A0A934WL53</accession>
<evidence type="ECO:0000313" key="1">
    <source>
        <dbReference type="EMBL" id="MBK6005211.1"/>
    </source>
</evidence>
<sequence length="60" mass="6586">MSRQPLFPMTRDLECSIKGAASAGERLVDQYASAEPFPHIVMDDFPDPSLLERGAAKLHA</sequence>
<dbReference type="Proteomes" id="UP000630528">
    <property type="component" value="Unassembled WGS sequence"/>
</dbReference>